<evidence type="ECO:0000259" key="4">
    <source>
        <dbReference type="PROSITE" id="PS51918"/>
    </source>
</evidence>
<comment type="caution">
    <text evidence="5">The sequence shown here is derived from an EMBL/GenBank/DDBJ whole genome shotgun (WGS) entry which is preliminary data.</text>
</comment>
<dbReference type="PANTHER" id="PTHR43432">
    <property type="entry name" value="SLR0285 PROTEIN"/>
    <property type="match status" value="1"/>
</dbReference>
<evidence type="ECO:0000256" key="1">
    <source>
        <dbReference type="ARBA" id="ARBA00022723"/>
    </source>
</evidence>
<feature type="domain" description="Radical SAM core" evidence="4">
    <location>
        <begin position="20"/>
        <end position="252"/>
    </location>
</feature>
<evidence type="ECO:0000313" key="6">
    <source>
        <dbReference type="Proteomes" id="UP000268829"/>
    </source>
</evidence>
<dbReference type="GO" id="GO:0003824">
    <property type="term" value="F:catalytic activity"/>
    <property type="evidence" value="ECO:0007669"/>
    <property type="project" value="InterPro"/>
</dbReference>
<dbReference type="OrthoDB" id="9785699at2"/>
<evidence type="ECO:0000313" key="5">
    <source>
        <dbReference type="EMBL" id="RNB55841.1"/>
    </source>
</evidence>
<dbReference type="RefSeq" id="WP_122905334.1">
    <property type="nucleotide sequence ID" value="NZ_RHHS01000032.1"/>
</dbReference>
<keyword evidence="2" id="KW-0408">Iron</keyword>
<dbReference type="PANTHER" id="PTHR43432:SF3">
    <property type="entry name" value="SLR0285 PROTEIN"/>
    <property type="match status" value="1"/>
</dbReference>
<name>A0A3M8AX91_9BACL</name>
<dbReference type="SFLD" id="SFLDS00029">
    <property type="entry name" value="Radical_SAM"/>
    <property type="match status" value="1"/>
</dbReference>
<dbReference type="SUPFAM" id="SSF102114">
    <property type="entry name" value="Radical SAM enzymes"/>
    <property type="match status" value="1"/>
</dbReference>
<organism evidence="5 6">
    <name type="scientific">Brevibacillus gelatini</name>
    <dbReference type="NCBI Taxonomy" id="1655277"/>
    <lineage>
        <taxon>Bacteria</taxon>
        <taxon>Bacillati</taxon>
        <taxon>Bacillota</taxon>
        <taxon>Bacilli</taxon>
        <taxon>Bacillales</taxon>
        <taxon>Paenibacillaceae</taxon>
        <taxon>Brevibacillus</taxon>
    </lineage>
</organism>
<dbReference type="GO" id="GO:0051536">
    <property type="term" value="F:iron-sulfur cluster binding"/>
    <property type="evidence" value="ECO:0007669"/>
    <property type="project" value="UniProtKB-KW"/>
</dbReference>
<dbReference type="AlphaFoldDB" id="A0A3M8AX91"/>
<accession>A0A3M8AX91</accession>
<dbReference type="InterPro" id="IPR058240">
    <property type="entry name" value="rSAM_sf"/>
</dbReference>
<dbReference type="EMBL" id="RHHS01000032">
    <property type="protein sequence ID" value="RNB55841.1"/>
    <property type="molecule type" value="Genomic_DNA"/>
</dbReference>
<reference evidence="5 6" key="1">
    <citation type="submission" date="2018-10" db="EMBL/GenBank/DDBJ databases">
        <title>Phylogenomics of Brevibacillus.</title>
        <authorList>
            <person name="Dunlap C."/>
        </authorList>
    </citation>
    <scope>NUCLEOTIDE SEQUENCE [LARGE SCALE GENOMIC DNA]</scope>
    <source>
        <strain evidence="5 6">DSM 100115</strain>
    </source>
</reference>
<protein>
    <submittedName>
        <fullName evidence="5">Radical SAM protein</fullName>
    </submittedName>
</protein>
<dbReference type="Gene3D" id="3.80.30.30">
    <property type="match status" value="1"/>
</dbReference>
<gene>
    <name evidence="5" type="ORF">EDM57_13910</name>
</gene>
<dbReference type="PROSITE" id="PS51918">
    <property type="entry name" value="RADICAL_SAM"/>
    <property type="match status" value="1"/>
</dbReference>
<keyword evidence="1" id="KW-0479">Metal-binding</keyword>
<keyword evidence="3" id="KW-0411">Iron-sulfur</keyword>
<evidence type="ECO:0000256" key="3">
    <source>
        <dbReference type="ARBA" id="ARBA00023014"/>
    </source>
</evidence>
<dbReference type="Pfam" id="PF04055">
    <property type="entry name" value="Radical_SAM"/>
    <property type="match status" value="1"/>
</dbReference>
<dbReference type="InterPro" id="IPR040086">
    <property type="entry name" value="MJ0683-like"/>
</dbReference>
<dbReference type="InterPro" id="IPR007197">
    <property type="entry name" value="rSAM"/>
</dbReference>
<keyword evidence="6" id="KW-1185">Reference proteome</keyword>
<dbReference type="Proteomes" id="UP000268829">
    <property type="component" value="Unassembled WGS sequence"/>
</dbReference>
<dbReference type="SFLD" id="SFLDG01084">
    <property type="entry name" value="Uncharacterised_Radical_SAM_Su"/>
    <property type="match status" value="1"/>
</dbReference>
<dbReference type="GO" id="GO:0046872">
    <property type="term" value="F:metal ion binding"/>
    <property type="evidence" value="ECO:0007669"/>
    <property type="project" value="UniProtKB-KW"/>
</dbReference>
<sequence>MNSTFFYKQPKTLLNKGTGFLTDYTHSLNPYTGCSFACSYCYVRQMPVSLFRGQEWGTWVDIKTGAAALLAKELQRAKAKGPVSIFMSSSTDPYQPVEYREQVTRSLLEVMVEHPPDFLLVQTRSPLVTRDLDLLLCLGERVRVSMTVETDLEEIRKQFSPQAPPIAARLRALKELAVAGVPTQATIAPVLPSSEAFPALLRPLVGRVCIDDFYMGDGSGGKRTKKNGIPALFAELGLEAWAEPDAYLLVYERLRRVFAEDELYVSQKGFAP</sequence>
<evidence type="ECO:0000256" key="2">
    <source>
        <dbReference type="ARBA" id="ARBA00023004"/>
    </source>
</evidence>
<dbReference type="CDD" id="cd01335">
    <property type="entry name" value="Radical_SAM"/>
    <property type="match status" value="1"/>
</dbReference>
<proteinExistence type="predicted"/>